<dbReference type="GO" id="GO:0004818">
    <property type="term" value="F:glutamate-tRNA ligase activity"/>
    <property type="evidence" value="ECO:0007669"/>
    <property type="project" value="UniProtKB-UniRule"/>
</dbReference>
<dbReference type="EMBL" id="FNHG01000018">
    <property type="protein sequence ID" value="SDM69190.1"/>
    <property type="molecule type" value="Genomic_DNA"/>
</dbReference>
<keyword evidence="7 10" id="KW-0067">ATP-binding</keyword>
<name>A0A1G9VAS5_9PROT</name>
<dbReference type="InterPro" id="IPR008925">
    <property type="entry name" value="aa_tRNA-synth_I_cd-bd_sf"/>
</dbReference>
<dbReference type="GO" id="GO:0006424">
    <property type="term" value="P:glutamyl-tRNA aminoacylation"/>
    <property type="evidence" value="ECO:0007669"/>
    <property type="project" value="UniProtKB-UniRule"/>
</dbReference>
<dbReference type="InterPro" id="IPR020751">
    <property type="entry name" value="aa-tRNA-synth_I_codon-bd_sub2"/>
</dbReference>
<dbReference type="NCBIfam" id="TIGR00464">
    <property type="entry name" value="gltX_bact"/>
    <property type="match status" value="1"/>
</dbReference>
<comment type="subcellular location">
    <subcellularLocation>
        <location evidence="1 10">Cytoplasm</location>
    </subcellularLocation>
</comment>
<comment type="caution">
    <text evidence="10">Lacks conserved residue(s) required for the propagation of feature annotation.</text>
</comment>
<evidence type="ECO:0000256" key="8">
    <source>
        <dbReference type="ARBA" id="ARBA00022917"/>
    </source>
</evidence>
<keyword evidence="8 10" id="KW-0648">Protein biosynthesis</keyword>
<dbReference type="RefSeq" id="WP_091771335.1">
    <property type="nucleotide sequence ID" value="NZ_FNHG01000018.1"/>
</dbReference>
<dbReference type="GO" id="GO:0000049">
    <property type="term" value="F:tRNA binding"/>
    <property type="evidence" value="ECO:0007669"/>
    <property type="project" value="InterPro"/>
</dbReference>
<dbReference type="AlphaFoldDB" id="A0A1G9VAS5"/>
<dbReference type="EC" id="6.1.1.17" evidence="10"/>
<dbReference type="PANTHER" id="PTHR43311:SF2">
    <property type="entry name" value="GLUTAMATE--TRNA LIGASE, MITOCHONDRIAL-RELATED"/>
    <property type="match status" value="1"/>
</dbReference>
<keyword evidence="4 10" id="KW-0963">Cytoplasm</keyword>
<dbReference type="Pfam" id="PF00749">
    <property type="entry name" value="tRNA-synt_1c"/>
    <property type="match status" value="1"/>
</dbReference>
<dbReference type="FunFam" id="3.40.50.620:FF:000007">
    <property type="entry name" value="Glutamate--tRNA ligase"/>
    <property type="match status" value="1"/>
</dbReference>
<dbReference type="InterPro" id="IPR020058">
    <property type="entry name" value="Glu/Gln-tRNA-synth_Ib_cat-dom"/>
</dbReference>
<comment type="catalytic activity">
    <reaction evidence="10">
        <text>tRNA(Glu) + L-glutamate + ATP = L-glutamyl-tRNA(Glu) + AMP + diphosphate</text>
        <dbReference type="Rhea" id="RHEA:23540"/>
        <dbReference type="Rhea" id="RHEA-COMP:9663"/>
        <dbReference type="Rhea" id="RHEA-COMP:9680"/>
        <dbReference type="ChEBI" id="CHEBI:29985"/>
        <dbReference type="ChEBI" id="CHEBI:30616"/>
        <dbReference type="ChEBI" id="CHEBI:33019"/>
        <dbReference type="ChEBI" id="CHEBI:78442"/>
        <dbReference type="ChEBI" id="CHEBI:78520"/>
        <dbReference type="ChEBI" id="CHEBI:456215"/>
        <dbReference type="EC" id="6.1.1.17"/>
    </reaction>
</comment>
<evidence type="ECO:0000259" key="12">
    <source>
        <dbReference type="Pfam" id="PF19269"/>
    </source>
</evidence>
<evidence type="ECO:0000256" key="4">
    <source>
        <dbReference type="ARBA" id="ARBA00022490"/>
    </source>
</evidence>
<evidence type="ECO:0000313" key="13">
    <source>
        <dbReference type="EMBL" id="SDM69190.1"/>
    </source>
</evidence>
<dbReference type="STRING" id="144026.SAMN04488568_11855"/>
<evidence type="ECO:0000256" key="5">
    <source>
        <dbReference type="ARBA" id="ARBA00022598"/>
    </source>
</evidence>
<evidence type="ECO:0000259" key="11">
    <source>
        <dbReference type="Pfam" id="PF00749"/>
    </source>
</evidence>
<dbReference type="InterPro" id="IPR033910">
    <property type="entry name" value="GluRS_core"/>
</dbReference>
<keyword evidence="14" id="KW-1185">Reference proteome</keyword>
<feature type="domain" description="Aminoacyl-tRNA synthetase class I anticodon-binding" evidence="12">
    <location>
        <begin position="325"/>
        <end position="471"/>
    </location>
</feature>
<dbReference type="CDD" id="cd00808">
    <property type="entry name" value="GluRS_core"/>
    <property type="match status" value="1"/>
</dbReference>
<reference evidence="13 14" key="1">
    <citation type="submission" date="2016-10" db="EMBL/GenBank/DDBJ databases">
        <authorList>
            <person name="de Groot N.N."/>
        </authorList>
    </citation>
    <scope>NUCLEOTIDE SEQUENCE [LARGE SCALE GENOMIC DNA]</scope>
    <source>
        <strain evidence="13 14">DSM 16077</strain>
    </source>
</reference>
<dbReference type="InterPro" id="IPR004527">
    <property type="entry name" value="Glu-tRNA-ligase_bac/mito"/>
</dbReference>
<keyword evidence="6 10" id="KW-0547">Nucleotide-binding</keyword>
<protein>
    <recommendedName>
        <fullName evidence="10">Glutamate--tRNA ligase</fullName>
        <ecNumber evidence="10">6.1.1.17</ecNumber>
    </recommendedName>
    <alternativeName>
        <fullName evidence="10">Glutamyl-tRNA synthetase</fullName>
        <shortName evidence="10">GluRS</shortName>
    </alternativeName>
</protein>
<dbReference type="GO" id="GO:0005829">
    <property type="term" value="C:cytosol"/>
    <property type="evidence" value="ECO:0007669"/>
    <property type="project" value="TreeGrafter"/>
</dbReference>
<evidence type="ECO:0000313" key="14">
    <source>
        <dbReference type="Proteomes" id="UP000199759"/>
    </source>
</evidence>
<organism evidence="13 14">
    <name type="scientific">Maricaulis salignorans</name>
    <dbReference type="NCBI Taxonomy" id="144026"/>
    <lineage>
        <taxon>Bacteria</taxon>
        <taxon>Pseudomonadati</taxon>
        <taxon>Pseudomonadota</taxon>
        <taxon>Alphaproteobacteria</taxon>
        <taxon>Maricaulales</taxon>
        <taxon>Maricaulaceae</taxon>
        <taxon>Maricaulis</taxon>
    </lineage>
</organism>
<keyword evidence="9 10" id="KW-0030">Aminoacyl-tRNA synthetase</keyword>
<evidence type="ECO:0000256" key="2">
    <source>
        <dbReference type="ARBA" id="ARBA00007894"/>
    </source>
</evidence>
<dbReference type="GO" id="GO:0008270">
    <property type="term" value="F:zinc ion binding"/>
    <property type="evidence" value="ECO:0007669"/>
    <property type="project" value="InterPro"/>
</dbReference>
<dbReference type="PROSITE" id="PS00178">
    <property type="entry name" value="AA_TRNA_LIGASE_I"/>
    <property type="match status" value="1"/>
</dbReference>
<dbReference type="PRINTS" id="PR00987">
    <property type="entry name" value="TRNASYNTHGLU"/>
</dbReference>
<dbReference type="Gene3D" id="1.10.10.350">
    <property type="match status" value="1"/>
</dbReference>
<dbReference type="InterPro" id="IPR014729">
    <property type="entry name" value="Rossmann-like_a/b/a_fold"/>
</dbReference>
<evidence type="ECO:0000256" key="6">
    <source>
        <dbReference type="ARBA" id="ARBA00022741"/>
    </source>
</evidence>
<feature type="short sequence motif" description="'HIGH' region" evidence="10">
    <location>
        <begin position="18"/>
        <end position="28"/>
    </location>
</feature>
<evidence type="ECO:0000256" key="9">
    <source>
        <dbReference type="ARBA" id="ARBA00023146"/>
    </source>
</evidence>
<dbReference type="Gene3D" id="3.40.50.620">
    <property type="entry name" value="HUPs"/>
    <property type="match status" value="1"/>
</dbReference>
<dbReference type="InterPro" id="IPR000924">
    <property type="entry name" value="Glu/Gln-tRNA-synth"/>
</dbReference>
<feature type="short sequence motif" description="'KMSKS' region" evidence="10">
    <location>
        <begin position="244"/>
        <end position="248"/>
    </location>
</feature>
<dbReference type="SUPFAM" id="SSF52374">
    <property type="entry name" value="Nucleotidylyl transferase"/>
    <property type="match status" value="1"/>
</dbReference>
<evidence type="ECO:0000256" key="3">
    <source>
        <dbReference type="ARBA" id="ARBA00011245"/>
    </source>
</evidence>
<comment type="similarity">
    <text evidence="2 10">Belongs to the class-I aminoacyl-tRNA synthetase family. Glutamate--tRNA ligase type 1 subfamily.</text>
</comment>
<gene>
    <name evidence="10" type="primary">gltX</name>
    <name evidence="13" type="ORF">SAMN04488568_11855</name>
</gene>
<accession>A0A1G9VAS5</accession>
<sequence length="476" mass="52502">MISQVQHLKTMIRTRFAPSPTGFLHIGGARTALFNWLFARHHGGQFLLRIEDTDRARSTQPAIDAIQDGLSWLGLDWDGDLVSQYSRADRHVEIAHQMVASGHAFRCYCDADEVDALRAAAFDEGRALRSPWRDRDPANAPDGAPFVVRFRAGDADMLVEDAVQGEVRWAAKEFDDLVLLRSDMSPTYNLAVVVDDHDMDITHIIRGDDHLVNAGRQAQIYDAMGWKRPVFAHIPLIHGPDGKKLSKRHGALGAEAYRDMGYLPEGLRNYLLRLGWSHGDQEIFTDAEAIAAFDMGGLNKSPSRLDLDKLSHINAHHIAQADDARLCELVTPFLEGLDGQIDDAALKADRIRNAMPALKTRAATLAELAQQAYFLVKARPFQLEGKLAKQLDETACARLNRLFTRLVETDAWNDAALASLLKQFAESESVGFGKVGQPLRAVLTGGAPAPDLALVMAVLGRDEVLGRIKDQLSPGI</sequence>
<dbReference type="OrthoDB" id="9807503at2"/>
<feature type="binding site" evidence="10">
    <location>
        <position position="247"/>
    </location>
    <ligand>
        <name>ATP</name>
        <dbReference type="ChEBI" id="CHEBI:30616"/>
    </ligand>
</feature>
<keyword evidence="5 10" id="KW-0436">Ligase</keyword>
<dbReference type="InterPro" id="IPR001412">
    <property type="entry name" value="aa-tRNA-synth_I_CS"/>
</dbReference>
<evidence type="ECO:0000256" key="1">
    <source>
        <dbReference type="ARBA" id="ARBA00004496"/>
    </source>
</evidence>
<dbReference type="PANTHER" id="PTHR43311">
    <property type="entry name" value="GLUTAMATE--TRNA LIGASE"/>
    <property type="match status" value="1"/>
</dbReference>
<dbReference type="HAMAP" id="MF_00022">
    <property type="entry name" value="Glu_tRNA_synth_type1"/>
    <property type="match status" value="1"/>
</dbReference>
<dbReference type="SUPFAM" id="SSF48163">
    <property type="entry name" value="An anticodon-binding domain of class I aminoacyl-tRNA synthetases"/>
    <property type="match status" value="1"/>
</dbReference>
<comment type="function">
    <text evidence="10">Catalyzes the attachment of glutamate to tRNA(Glu) in a two-step reaction: glutamate is first activated by ATP to form Glu-AMP and then transferred to the acceptor end of tRNA(Glu).</text>
</comment>
<evidence type="ECO:0000256" key="7">
    <source>
        <dbReference type="ARBA" id="ARBA00022840"/>
    </source>
</evidence>
<dbReference type="InterPro" id="IPR045462">
    <property type="entry name" value="aa-tRNA-synth_I_cd-bd"/>
</dbReference>
<comment type="subunit">
    <text evidence="3 10">Monomer.</text>
</comment>
<dbReference type="GO" id="GO:0005524">
    <property type="term" value="F:ATP binding"/>
    <property type="evidence" value="ECO:0007669"/>
    <property type="project" value="UniProtKB-UniRule"/>
</dbReference>
<proteinExistence type="inferred from homology"/>
<dbReference type="Proteomes" id="UP000199759">
    <property type="component" value="Unassembled WGS sequence"/>
</dbReference>
<feature type="domain" description="Glutamyl/glutaminyl-tRNA synthetase class Ib catalytic" evidence="11">
    <location>
        <begin position="12"/>
        <end position="311"/>
    </location>
</feature>
<evidence type="ECO:0000256" key="10">
    <source>
        <dbReference type="HAMAP-Rule" id="MF_00022"/>
    </source>
</evidence>
<dbReference type="InterPro" id="IPR049940">
    <property type="entry name" value="GluQ/Sye"/>
</dbReference>
<dbReference type="Pfam" id="PF19269">
    <property type="entry name" value="Anticodon_2"/>
    <property type="match status" value="1"/>
</dbReference>